<dbReference type="Pfam" id="PF03033">
    <property type="entry name" value="Glyco_transf_28"/>
    <property type="match status" value="1"/>
</dbReference>
<dbReference type="InterPro" id="IPR010610">
    <property type="entry name" value="EryCIII-like_C"/>
</dbReference>
<keyword evidence="6" id="KW-1185">Reference proteome</keyword>
<dbReference type="InterPro" id="IPR002213">
    <property type="entry name" value="UDP_glucos_trans"/>
</dbReference>
<feature type="domain" description="Erythromycin biosynthesis protein CIII-like C-terminal" evidence="4">
    <location>
        <begin position="368"/>
        <end position="459"/>
    </location>
</feature>
<evidence type="ECO:0000256" key="2">
    <source>
        <dbReference type="SAM" id="MobiDB-lite"/>
    </source>
</evidence>
<dbReference type="PANTHER" id="PTHR48050:SF27">
    <property type="entry name" value="GLUCOSYLTRANSFERASE, PUTATIVE (AFU_ORTHOLOGUE AFUA_7G04880)-RELATED"/>
    <property type="match status" value="1"/>
</dbReference>
<dbReference type="InterPro" id="IPR004276">
    <property type="entry name" value="GlycoTrans_28_N"/>
</dbReference>
<proteinExistence type="predicted"/>
<evidence type="ECO:0000259" key="4">
    <source>
        <dbReference type="Pfam" id="PF06722"/>
    </source>
</evidence>
<dbReference type="FunFam" id="3.40.50.2000:FF:000009">
    <property type="entry name" value="Sterol 3-beta-glucosyltransferase UGT80A2"/>
    <property type="match status" value="1"/>
</dbReference>
<evidence type="ECO:0000313" key="6">
    <source>
        <dbReference type="Proteomes" id="UP001392437"/>
    </source>
</evidence>
<evidence type="ECO:0000259" key="3">
    <source>
        <dbReference type="Pfam" id="PF03033"/>
    </source>
</evidence>
<organism evidence="5 6">
    <name type="scientific">Apiospora kogelbergensis</name>
    <dbReference type="NCBI Taxonomy" id="1337665"/>
    <lineage>
        <taxon>Eukaryota</taxon>
        <taxon>Fungi</taxon>
        <taxon>Dikarya</taxon>
        <taxon>Ascomycota</taxon>
        <taxon>Pezizomycotina</taxon>
        <taxon>Sordariomycetes</taxon>
        <taxon>Xylariomycetidae</taxon>
        <taxon>Amphisphaeriales</taxon>
        <taxon>Apiosporaceae</taxon>
        <taxon>Apiospora</taxon>
    </lineage>
</organism>
<dbReference type="EMBL" id="JAQQWP010000002">
    <property type="protein sequence ID" value="KAK8130689.1"/>
    <property type="molecule type" value="Genomic_DNA"/>
</dbReference>
<dbReference type="Proteomes" id="UP001392437">
    <property type="component" value="Unassembled WGS sequence"/>
</dbReference>
<feature type="domain" description="Glycosyltransferase family 28 N-terminal" evidence="3">
    <location>
        <begin position="85"/>
        <end position="201"/>
    </location>
</feature>
<keyword evidence="1" id="KW-0808">Transferase</keyword>
<dbReference type="FunFam" id="3.40.50.2000:FF:000268">
    <property type="entry name" value="Glycosyltransferase family 1 protein"/>
    <property type="match status" value="1"/>
</dbReference>
<dbReference type="InterPro" id="IPR050426">
    <property type="entry name" value="Glycosyltransferase_28"/>
</dbReference>
<protein>
    <submittedName>
        <fullName evidence="5">Glycosyltransferase family 28 domain-containing protein</fullName>
    </submittedName>
</protein>
<dbReference type="AlphaFoldDB" id="A0AAW0R9X3"/>
<evidence type="ECO:0000313" key="5">
    <source>
        <dbReference type="EMBL" id="KAK8130689.1"/>
    </source>
</evidence>
<dbReference type="SUPFAM" id="SSF53756">
    <property type="entry name" value="UDP-Glycosyltransferase/glycogen phosphorylase"/>
    <property type="match status" value="1"/>
</dbReference>
<dbReference type="PANTHER" id="PTHR48050">
    <property type="entry name" value="STEROL 3-BETA-GLUCOSYLTRANSFERASE"/>
    <property type="match status" value="1"/>
</dbReference>
<feature type="compositionally biased region" description="Basic and acidic residues" evidence="2">
    <location>
        <begin position="1"/>
        <end position="13"/>
    </location>
</feature>
<name>A0AAW0R9X3_9PEZI</name>
<dbReference type="Gene3D" id="3.40.50.2000">
    <property type="entry name" value="Glycogen Phosphorylase B"/>
    <property type="match status" value="2"/>
</dbReference>
<gene>
    <name evidence="5" type="ORF">PG999_003069</name>
</gene>
<comment type="caution">
    <text evidence="5">The sequence shown here is derived from an EMBL/GenBank/DDBJ whole genome shotgun (WGS) entry which is preliminary data.</text>
</comment>
<dbReference type="CDD" id="cd03784">
    <property type="entry name" value="GT1_Gtf-like"/>
    <property type="match status" value="1"/>
</dbReference>
<sequence length="761" mass="81698">MERKDSTDTERALDAPPPYELHSTGDILASSAAITENGSIDIAFNSTAPAELKQLINRQPQGLPSDPGVASAAPPPRRDVPGLNIVIQVVGSRGDVQPFIAMGVALKSAGHRVRLATHNNFDQFVRDSGIEFYPIGGDPTDLMAYMVKNPGLIPSLETLRGGDIGRKRRMIKEMLHGCWLSCVDADPVSGAPFALGVPVHIVFTMPWCATRAFPTPLANIRQSGELEPADANWLTLGDVINAWRKHDLELESLAGSMGPGINHYLRLPHTYCWSPSLVPKPADWGLEIDVCGFFMRDAPVYNPPPDLAAFLAAGPRPSIIVLDNPGRLTNVILEATRRCGVRVIISRGWSKLGGDSPSDDQVFYLGDCPHEWLFPKVAAVVHHGGAGTTACGLANGRPTVIIPFFGDQPFWANVVAAAGAGAKPIPQKEVTVERLTEALQFVLSREASQAATKIAQQMSRENGTRAAVDSFHRWLPLEEMRCQIDRSQIARWLLEMHGKHAIRVSDAVASVLLAKKKIKLDQLRPLRSKEYNTDVRRWDPLTGGAASTLGIVTDFTSALGGTFIDPFRDYKRTTQNSGGAAAASRAAMKSAAGGVGSMVGVIAKGTLVDTPLAFAEGFRNLPRLYGEETKDHGRVTGWQSGGVVAAKTFGSGFYHGLTGFVTQPYKGAKEEGALGFLKGAGKGTAGLIAKPGAAMFGLMAYPAQGVYKSIKAARGRNAAVKESKHLLLHWHKTLGGTQVDNATVCADFVAQCQMLQDSTKK</sequence>
<accession>A0AAW0R9X3</accession>
<reference evidence="5 6" key="1">
    <citation type="submission" date="2023-01" db="EMBL/GenBank/DDBJ databases">
        <title>Analysis of 21 Apiospora genomes using comparative genomics revels a genus with tremendous synthesis potential of carbohydrate active enzymes and secondary metabolites.</title>
        <authorList>
            <person name="Sorensen T."/>
        </authorList>
    </citation>
    <scope>NUCLEOTIDE SEQUENCE [LARGE SCALE GENOMIC DNA]</scope>
    <source>
        <strain evidence="5 6">CBS 117206</strain>
    </source>
</reference>
<evidence type="ECO:0000256" key="1">
    <source>
        <dbReference type="ARBA" id="ARBA00022679"/>
    </source>
</evidence>
<dbReference type="GO" id="GO:0016906">
    <property type="term" value="F:sterol 3-beta-glucosyltransferase activity"/>
    <property type="evidence" value="ECO:0007669"/>
    <property type="project" value="UniProtKB-ARBA"/>
</dbReference>
<feature type="region of interest" description="Disordered" evidence="2">
    <location>
        <begin position="1"/>
        <end position="24"/>
    </location>
</feature>
<dbReference type="GO" id="GO:0005975">
    <property type="term" value="P:carbohydrate metabolic process"/>
    <property type="evidence" value="ECO:0007669"/>
    <property type="project" value="InterPro"/>
</dbReference>
<dbReference type="Pfam" id="PF06722">
    <property type="entry name" value="EryCIII-like_C"/>
    <property type="match status" value="1"/>
</dbReference>